<dbReference type="VEuPathDB" id="VectorBase:PHUM558640"/>
<reference evidence="2" key="2">
    <citation type="submission" date="2007-04" db="EMBL/GenBank/DDBJ databases">
        <title>The genome of the human body louse.</title>
        <authorList>
            <consortium name="The Human Body Louse Genome Consortium"/>
            <person name="Kirkness E."/>
            <person name="Walenz B."/>
            <person name="Hass B."/>
            <person name="Bruggner R."/>
            <person name="Strausberg R."/>
        </authorList>
    </citation>
    <scope>NUCLEOTIDE SEQUENCE</scope>
    <source>
        <strain evidence="2">USDA</strain>
    </source>
</reference>
<dbReference type="AlphaFoldDB" id="E0W0L1"/>
<evidence type="ECO:0000313" key="3">
    <source>
        <dbReference type="EnsemblMetazoa" id="PHUM558640-PA"/>
    </source>
</evidence>
<evidence type="ECO:0000313" key="4">
    <source>
        <dbReference type="Proteomes" id="UP000009046"/>
    </source>
</evidence>
<dbReference type="EMBL" id="AAZO01006785">
    <property type="status" value="NOT_ANNOTATED_CDS"/>
    <property type="molecule type" value="Genomic_DNA"/>
</dbReference>
<evidence type="ECO:0000313" key="2">
    <source>
        <dbReference type="EMBL" id="EEB19167.1"/>
    </source>
</evidence>
<dbReference type="GeneID" id="8234686"/>
<reference evidence="2" key="1">
    <citation type="submission" date="2007-04" db="EMBL/GenBank/DDBJ databases">
        <title>Annotation of Pediculus humanus corporis strain USDA.</title>
        <authorList>
            <person name="Kirkness E."/>
            <person name="Hannick L."/>
            <person name="Hass B."/>
            <person name="Bruggner R."/>
            <person name="Lawson D."/>
            <person name="Bidwell S."/>
            <person name="Joardar V."/>
            <person name="Caler E."/>
            <person name="Walenz B."/>
            <person name="Inman J."/>
            <person name="Schobel S."/>
            <person name="Galinsky K."/>
            <person name="Amedeo P."/>
            <person name="Strausberg R."/>
        </authorList>
    </citation>
    <scope>NUCLEOTIDE SEQUENCE</scope>
    <source>
        <strain evidence="2">USDA</strain>
    </source>
</reference>
<keyword evidence="1" id="KW-1133">Transmembrane helix</keyword>
<dbReference type="RefSeq" id="XP_002431905.1">
    <property type="nucleotide sequence ID" value="XM_002431860.1"/>
</dbReference>
<dbReference type="HOGENOM" id="CLU_2690791_0_0_1"/>
<keyword evidence="1" id="KW-0472">Membrane</keyword>
<evidence type="ECO:0000256" key="1">
    <source>
        <dbReference type="SAM" id="Phobius"/>
    </source>
</evidence>
<dbReference type="InParanoid" id="E0W0L1"/>
<dbReference type="CTD" id="8234686"/>
<feature type="transmembrane region" description="Helical" evidence="1">
    <location>
        <begin position="12"/>
        <end position="39"/>
    </location>
</feature>
<protein>
    <submittedName>
        <fullName evidence="2 3">Uncharacterized protein</fullName>
    </submittedName>
</protein>
<dbReference type="EnsemblMetazoa" id="PHUM558640-RA">
    <property type="protein sequence ID" value="PHUM558640-PA"/>
    <property type="gene ID" value="PHUM558640"/>
</dbReference>
<reference evidence="3" key="3">
    <citation type="submission" date="2021-02" db="UniProtKB">
        <authorList>
            <consortium name="EnsemblMetazoa"/>
        </authorList>
    </citation>
    <scope>IDENTIFICATION</scope>
    <source>
        <strain evidence="3">USDA</strain>
    </source>
</reference>
<dbReference type="KEGG" id="phu:Phum_PHUM558640"/>
<sequence>MLVSKKKKIESWILFFLLLFTGWLTGRLVVLNAGMLAAWKAGRLEKKRILFDKKSMTNDERSRRFKKKKFLCFE</sequence>
<gene>
    <name evidence="3" type="primary">8234686</name>
    <name evidence="2" type="ORF">Phum_PHUM558640</name>
</gene>
<accession>E0W0L1</accession>
<proteinExistence type="predicted"/>
<keyword evidence="4" id="KW-1185">Reference proteome</keyword>
<dbReference type="Proteomes" id="UP000009046">
    <property type="component" value="Unassembled WGS sequence"/>
</dbReference>
<name>E0W0L1_PEDHC</name>
<dbReference type="EMBL" id="DS235861">
    <property type="protein sequence ID" value="EEB19167.1"/>
    <property type="molecule type" value="Genomic_DNA"/>
</dbReference>
<keyword evidence="1" id="KW-0812">Transmembrane</keyword>
<organism>
    <name type="scientific">Pediculus humanus subsp. corporis</name>
    <name type="common">Body louse</name>
    <dbReference type="NCBI Taxonomy" id="121224"/>
    <lineage>
        <taxon>Eukaryota</taxon>
        <taxon>Metazoa</taxon>
        <taxon>Ecdysozoa</taxon>
        <taxon>Arthropoda</taxon>
        <taxon>Hexapoda</taxon>
        <taxon>Insecta</taxon>
        <taxon>Pterygota</taxon>
        <taxon>Neoptera</taxon>
        <taxon>Paraneoptera</taxon>
        <taxon>Psocodea</taxon>
        <taxon>Troctomorpha</taxon>
        <taxon>Phthiraptera</taxon>
        <taxon>Anoplura</taxon>
        <taxon>Pediculidae</taxon>
        <taxon>Pediculus</taxon>
    </lineage>
</organism>